<dbReference type="InterPro" id="IPR019270">
    <property type="entry name" value="DUF2283"/>
</dbReference>
<dbReference type="GeneID" id="36844554"/>
<dbReference type="KEGG" id="vg:36844554"/>
<evidence type="ECO:0000313" key="1">
    <source>
        <dbReference type="EMBL" id="AVK75413.1"/>
    </source>
</evidence>
<organism evidence="1">
    <name type="scientific">Pandoravirus quercus</name>
    <dbReference type="NCBI Taxonomy" id="2107709"/>
    <lineage>
        <taxon>Viruses</taxon>
        <taxon>Pandoravirus</taxon>
    </lineage>
</organism>
<gene>
    <name evidence="1" type="ORF">pqer_cds_991</name>
</gene>
<dbReference type="Pfam" id="PF10049">
    <property type="entry name" value="DUF2283"/>
    <property type="match status" value="1"/>
</dbReference>
<name>A0A2U7UAE4_9VIRU</name>
<dbReference type="EMBL" id="MG011689">
    <property type="protein sequence ID" value="AVK75413.1"/>
    <property type="molecule type" value="Genomic_DNA"/>
</dbReference>
<proteinExistence type="predicted"/>
<accession>A0A2U7UAE4</accession>
<dbReference type="PANTHER" id="PTHR37029">
    <property type="entry name" value="SSR1768 PROTEIN"/>
    <property type="match status" value="1"/>
</dbReference>
<dbReference type="Proteomes" id="UP000248852">
    <property type="component" value="Segment"/>
</dbReference>
<dbReference type="PANTHER" id="PTHR37029:SF1">
    <property type="entry name" value="SSR1768 PROTEIN"/>
    <property type="match status" value="1"/>
</dbReference>
<sequence>MQQVKGTGTPLGSVAASVKVVGRGVDWDDMVLRYSPSVDAVVIDLTPAEHVIDNTVALDAPSDAFLDVDAAGKAVHIEFLDASSVFACHFYDRPGDVDGRGPLEWRARYESDRLTLSFVRDADQRAVAVADMDEGILMHTDDAGKIVALSIADATEIVHRRARPHS</sequence>
<reference evidence="1" key="1">
    <citation type="journal article" date="2018" name="Nat. Commun.">
        <title>Diversity and evolution of the emerging Pandoraviridae family.</title>
        <authorList>
            <person name="Legendre M."/>
            <person name="Fabre E."/>
            <person name="Poirot O."/>
            <person name="Jeudy S."/>
            <person name="Lartigue A."/>
            <person name="Alempic J.M."/>
            <person name="Beucher L."/>
            <person name="Philippe N."/>
            <person name="Bertaux L."/>
            <person name="Christo-Foroux E."/>
            <person name="Labadie K."/>
            <person name="Coute Y."/>
            <person name="Abergel C."/>
            <person name="Claverie J.M."/>
        </authorList>
    </citation>
    <scope>NUCLEOTIDE SEQUENCE [LARGE SCALE GENOMIC DNA]</scope>
    <source>
        <strain evidence="1">Quercus</strain>
    </source>
</reference>
<dbReference type="RefSeq" id="YP_009483682.1">
    <property type="nucleotide sequence ID" value="NC_037667.1"/>
</dbReference>
<protein>
    <submittedName>
        <fullName evidence="1">Uncharacterized protein</fullName>
    </submittedName>
</protein>